<gene>
    <name evidence="1" type="ORF">GA0061099_101413</name>
</gene>
<evidence type="ECO:0000313" key="1">
    <source>
        <dbReference type="EMBL" id="SCB50938.1"/>
    </source>
</evidence>
<proteinExistence type="predicted"/>
<sequence>MVYGRSGELRGKLLDVRARRRVRFMGVYRRGMRAVLRLRAKCARLVGKRGPINLGMGMPSVSIFEVYPRTLESAFSIILVSGNSGRRRLRMPRIPGAFPNGSPVQCIWGVSKMYESQFDLMPIRSAVHEGRASMACPQRSKRRTSMRQEAQKLFGADRFWLVESHRGHLPIYGAQGIGRMRSANRALAASRAWRQRRCAGERCRAPTQQVRASRY</sequence>
<accession>A0A1C3XFB8</accession>
<dbReference type="Proteomes" id="UP000183174">
    <property type="component" value="Unassembled WGS sequence"/>
</dbReference>
<name>A0A1C3XFB8_9BRAD</name>
<reference evidence="1 2" key="1">
    <citation type="submission" date="2016-08" db="EMBL/GenBank/DDBJ databases">
        <authorList>
            <person name="Seilhamer J.J."/>
        </authorList>
    </citation>
    <scope>NUCLEOTIDE SEQUENCE [LARGE SCALE GENOMIC DNA]</scope>
    <source>
        <strain evidence="1 2">CCBAU 10071</strain>
    </source>
</reference>
<dbReference type="AlphaFoldDB" id="A0A1C3XFB8"/>
<organism evidence="1 2">
    <name type="scientific">Bradyrhizobium yuanmingense</name>
    <dbReference type="NCBI Taxonomy" id="108015"/>
    <lineage>
        <taxon>Bacteria</taxon>
        <taxon>Pseudomonadati</taxon>
        <taxon>Pseudomonadota</taxon>
        <taxon>Alphaproteobacteria</taxon>
        <taxon>Hyphomicrobiales</taxon>
        <taxon>Nitrobacteraceae</taxon>
        <taxon>Bradyrhizobium</taxon>
    </lineage>
</organism>
<evidence type="ECO:0000313" key="2">
    <source>
        <dbReference type="Proteomes" id="UP000183174"/>
    </source>
</evidence>
<protein>
    <submittedName>
        <fullName evidence="1">NodY protein</fullName>
    </submittedName>
</protein>
<dbReference type="EMBL" id="FMAE01000014">
    <property type="protein sequence ID" value="SCB50938.1"/>
    <property type="molecule type" value="Genomic_DNA"/>
</dbReference>